<dbReference type="HOGENOM" id="CLU_2567591_0_0_9"/>
<dbReference type="Proteomes" id="UP000008467">
    <property type="component" value="Chromosome"/>
</dbReference>
<dbReference type="EMBL" id="CP002582">
    <property type="protein sequence ID" value="ADZ83672.1"/>
    <property type="molecule type" value="Genomic_DNA"/>
</dbReference>
<sequence>MKYKFSLTRNVYMYNHLLICTDEHNRYEAICESAPTKEETIIFWPDDFGVPSEDLENFIIELQEWAISQGFHYSIQSGKGR</sequence>
<organism evidence="1 2">
    <name type="scientific">Cellulosilyticum lentocellum (strain ATCC 49066 / DSM 5427 / NCIMB 11756 / RHM5)</name>
    <name type="common">Clostridium lentocellum</name>
    <dbReference type="NCBI Taxonomy" id="642492"/>
    <lineage>
        <taxon>Bacteria</taxon>
        <taxon>Bacillati</taxon>
        <taxon>Bacillota</taxon>
        <taxon>Clostridia</taxon>
        <taxon>Lachnospirales</taxon>
        <taxon>Cellulosilyticaceae</taxon>
        <taxon>Cellulosilyticum</taxon>
    </lineage>
</organism>
<protein>
    <submittedName>
        <fullName evidence="1">Uncharacterized protein</fullName>
    </submittedName>
</protein>
<name>F2JPL2_CELLD</name>
<dbReference type="AlphaFoldDB" id="F2JPL2"/>
<evidence type="ECO:0000313" key="2">
    <source>
        <dbReference type="Proteomes" id="UP000008467"/>
    </source>
</evidence>
<accession>F2JPL2</accession>
<gene>
    <name evidence="1" type="ordered locus">Clole_1954</name>
</gene>
<keyword evidence="2" id="KW-1185">Reference proteome</keyword>
<proteinExistence type="predicted"/>
<reference evidence="1 2" key="1">
    <citation type="journal article" date="2011" name="J. Bacteriol.">
        <title>Complete genome sequence of the cellulose-degrading bacterium Cellulosilyticum lentocellum.</title>
        <authorList>
            <consortium name="US DOE Joint Genome Institute"/>
            <person name="Miller D.A."/>
            <person name="Suen G."/>
            <person name="Bruce D."/>
            <person name="Copeland A."/>
            <person name="Cheng J.F."/>
            <person name="Detter C."/>
            <person name="Goodwin L.A."/>
            <person name="Han C.S."/>
            <person name="Hauser L.J."/>
            <person name="Land M.L."/>
            <person name="Lapidus A."/>
            <person name="Lucas S."/>
            <person name="Meincke L."/>
            <person name="Pitluck S."/>
            <person name="Tapia R."/>
            <person name="Teshima H."/>
            <person name="Woyke T."/>
            <person name="Fox B.G."/>
            <person name="Angert E.R."/>
            <person name="Currie C.R."/>
        </authorList>
    </citation>
    <scope>NUCLEOTIDE SEQUENCE [LARGE SCALE GENOMIC DNA]</scope>
    <source>
        <strain evidence="2">ATCC 49066 / DSM 5427 / NCIMB 11756 / RHM5</strain>
    </source>
</reference>
<dbReference type="RefSeq" id="WP_013656966.1">
    <property type="nucleotide sequence ID" value="NC_015275.1"/>
</dbReference>
<dbReference type="KEGG" id="cle:Clole_1954"/>
<evidence type="ECO:0000313" key="1">
    <source>
        <dbReference type="EMBL" id="ADZ83672.1"/>
    </source>
</evidence>